<evidence type="ECO:0000313" key="2">
    <source>
        <dbReference type="Proteomes" id="UP000050463"/>
    </source>
</evidence>
<gene>
    <name evidence="1" type="ORF">AN168_16395</name>
</gene>
<comment type="caution">
    <text evidence="1">The sequence shown here is derived from an EMBL/GenBank/DDBJ whole genome shotgun (WGS) entry which is preliminary data.</text>
</comment>
<proteinExistence type="predicted"/>
<dbReference type="Proteomes" id="UP000050463">
    <property type="component" value="Unassembled WGS sequence"/>
</dbReference>
<dbReference type="EMBL" id="LIZK01000006">
    <property type="protein sequence ID" value="KPL93540.1"/>
    <property type="molecule type" value="Genomic_DNA"/>
</dbReference>
<protein>
    <submittedName>
        <fullName evidence="1">Uncharacterized protein</fullName>
    </submittedName>
</protein>
<accession>A0A837NTD1</accession>
<name>A0A837NTD1_VIBSP</name>
<reference evidence="1 2" key="1">
    <citation type="submission" date="2015-08" db="EMBL/GenBank/DDBJ databases">
        <title>Draft Genome Sequence of Vibrio splendidus UCD-SED7.</title>
        <authorList>
            <person name="Lee R.D."/>
            <person name="Lang J.M."/>
            <person name="Coil D.A."/>
            <person name="Jospin G."/>
            <person name="Eisen J.A."/>
        </authorList>
    </citation>
    <scope>NUCLEOTIDE SEQUENCE [LARGE SCALE GENOMIC DNA]</scope>
    <source>
        <strain evidence="1 2">UCD-SED7</strain>
    </source>
</reference>
<organism evidence="1 2">
    <name type="scientific">Vibrio splendidus</name>
    <dbReference type="NCBI Taxonomy" id="29497"/>
    <lineage>
        <taxon>Bacteria</taxon>
        <taxon>Pseudomonadati</taxon>
        <taxon>Pseudomonadota</taxon>
        <taxon>Gammaproteobacteria</taxon>
        <taxon>Vibrionales</taxon>
        <taxon>Vibrionaceae</taxon>
        <taxon>Vibrio</taxon>
    </lineage>
</organism>
<dbReference type="AlphaFoldDB" id="A0A837NTD1"/>
<sequence length="59" mass="6865">MKEKVAKSKVKNRAVLSDVNTKPALIMVDQLAFYCLKISQNQERFDFKIQLVYDANILF</sequence>
<evidence type="ECO:0000313" key="1">
    <source>
        <dbReference type="EMBL" id="KPL93540.1"/>
    </source>
</evidence>